<dbReference type="PANTHER" id="PTHR16128:SF5">
    <property type="entry name" value="FAD_NAD(P)-BINDING OXIDOREDUCTASE FAMILY PROTEIN"/>
    <property type="match status" value="1"/>
</dbReference>
<sequence>MTRVAVIGAGISGVVAASKLQKLGYQVDLFEKSRGRGGRMSTRRLGWADVDTGAQYFTARSDEFKAEVERWLSTGDISQWEFTPQKAIDGQLVSSPDTETRYVAMPSMSSLARQYAKDLNLYLNRRIVSASQKPRSSSKNAQWTINDESGQEWGPYQWLVSSLPGDQAKQLFSEHHDIAARLPRQSHLPCWAVALVTRGEVDPGIQGVFGGDMVSWVSRLSAKPGRSLPEDGDDLWLLHFQHLWSKSRGKDCSEQVLQEGVEWMKKHLGPALTIHHHYIHYWRYAQVSPQCQLSGPIVWPEQHIAFIGDWTAGGRVEGAYLSAVQLVEHYFSHNRMREVSTPDKILS</sequence>
<comment type="caution">
    <text evidence="2">The sequence shown here is derived from an EMBL/GenBank/DDBJ whole genome shotgun (WGS) entry which is preliminary data.</text>
</comment>
<evidence type="ECO:0000313" key="2">
    <source>
        <dbReference type="EMBL" id="MFD2097730.1"/>
    </source>
</evidence>
<evidence type="ECO:0000259" key="1">
    <source>
        <dbReference type="Pfam" id="PF01593"/>
    </source>
</evidence>
<dbReference type="InterPro" id="IPR036188">
    <property type="entry name" value="FAD/NAD-bd_sf"/>
</dbReference>
<dbReference type="InterPro" id="IPR002937">
    <property type="entry name" value="Amino_oxidase"/>
</dbReference>
<dbReference type="Pfam" id="PF13450">
    <property type="entry name" value="NAD_binding_8"/>
    <property type="match status" value="1"/>
</dbReference>
<keyword evidence="3" id="KW-1185">Reference proteome</keyword>
<dbReference type="Pfam" id="PF01593">
    <property type="entry name" value="Amino_oxidase"/>
    <property type="match status" value="1"/>
</dbReference>
<evidence type="ECO:0000313" key="3">
    <source>
        <dbReference type="Proteomes" id="UP001597380"/>
    </source>
</evidence>
<dbReference type="Proteomes" id="UP001597380">
    <property type="component" value="Unassembled WGS sequence"/>
</dbReference>
<protein>
    <submittedName>
        <fullName evidence="2">NAD(P)/FAD-dependent oxidoreductase</fullName>
    </submittedName>
</protein>
<reference evidence="3" key="1">
    <citation type="journal article" date="2019" name="Int. J. Syst. Evol. Microbiol.">
        <title>The Global Catalogue of Microorganisms (GCM) 10K type strain sequencing project: providing services to taxonomists for standard genome sequencing and annotation.</title>
        <authorList>
            <consortium name="The Broad Institute Genomics Platform"/>
            <consortium name="The Broad Institute Genome Sequencing Center for Infectious Disease"/>
            <person name="Wu L."/>
            <person name="Ma J."/>
        </authorList>
    </citation>
    <scope>NUCLEOTIDE SEQUENCE [LARGE SCALE GENOMIC DNA]</scope>
    <source>
        <strain evidence="3">CGMCC 1.10992</strain>
    </source>
</reference>
<dbReference type="EMBL" id="JBHUHT010000028">
    <property type="protein sequence ID" value="MFD2097730.1"/>
    <property type="molecule type" value="Genomic_DNA"/>
</dbReference>
<accession>A0ABW4XRK3</accession>
<name>A0ABW4XRK3_9GAMM</name>
<dbReference type="Gene3D" id="3.50.50.60">
    <property type="entry name" value="FAD/NAD(P)-binding domain"/>
    <property type="match status" value="1"/>
</dbReference>
<organism evidence="2 3">
    <name type="scientific">Corallincola platygyrae</name>
    <dbReference type="NCBI Taxonomy" id="1193278"/>
    <lineage>
        <taxon>Bacteria</taxon>
        <taxon>Pseudomonadati</taxon>
        <taxon>Pseudomonadota</taxon>
        <taxon>Gammaproteobacteria</taxon>
        <taxon>Alteromonadales</taxon>
        <taxon>Psychromonadaceae</taxon>
        <taxon>Corallincola</taxon>
    </lineage>
</organism>
<dbReference type="RefSeq" id="WP_345341946.1">
    <property type="nucleotide sequence ID" value="NZ_BAABLI010000032.1"/>
</dbReference>
<dbReference type="SUPFAM" id="SSF51905">
    <property type="entry name" value="FAD/NAD(P)-binding domain"/>
    <property type="match status" value="1"/>
</dbReference>
<proteinExistence type="predicted"/>
<dbReference type="Gene3D" id="3.90.660.10">
    <property type="match status" value="1"/>
</dbReference>
<gene>
    <name evidence="2" type="ORF">ACFSJ3_17200</name>
</gene>
<feature type="domain" description="Amine oxidase" evidence="1">
    <location>
        <begin position="108"/>
        <end position="324"/>
    </location>
</feature>
<dbReference type="PRINTS" id="PR00419">
    <property type="entry name" value="ADXRDTASE"/>
</dbReference>
<dbReference type="PANTHER" id="PTHR16128">
    <property type="entry name" value="FAD/NAD(P)-BINDING OXIDOREDUCTASE FAMILY PROTEIN"/>
    <property type="match status" value="1"/>
</dbReference>